<proteinExistence type="predicted"/>
<dbReference type="Proteomes" id="UP000239757">
    <property type="component" value="Unassembled WGS sequence"/>
</dbReference>
<organism evidence="2 3">
    <name type="scientific">Gossypium barbadense</name>
    <name type="common">Sea Island cotton</name>
    <name type="synonym">Hibiscus barbadensis</name>
    <dbReference type="NCBI Taxonomy" id="3634"/>
    <lineage>
        <taxon>Eukaryota</taxon>
        <taxon>Viridiplantae</taxon>
        <taxon>Streptophyta</taxon>
        <taxon>Embryophyta</taxon>
        <taxon>Tracheophyta</taxon>
        <taxon>Spermatophyta</taxon>
        <taxon>Magnoliopsida</taxon>
        <taxon>eudicotyledons</taxon>
        <taxon>Gunneridae</taxon>
        <taxon>Pentapetalae</taxon>
        <taxon>rosids</taxon>
        <taxon>malvids</taxon>
        <taxon>Malvales</taxon>
        <taxon>Malvaceae</taxon>
        <taxon>Malvoideae</taxon>
        <taxon>Gossypium</taxon>
    </lineage>
</organism>
<dbReference type="OrthoDB" id="1685790at2759"/>
<evidence type="ECO:0000313" key="3">
    <source>
        <dbReference type="Proteomes" id="UP000239757"/>
    </source>
</evidence>
<dbReference type="AlphaFoldDB" id="A0A2P5X7R1"/>
<protein>
    <submittedName>
        <fullName evidence="2">Uncharacterized protein</fullName>
    </submittedName>
</protein>
<evidence type="ECO:0000313" key="2">
    <source>
        <dbReference type="EMBL" id="PPR99377.1"/>
    </source>
</evidence>
<dbReference type="EMBL" id="KZ665502">
    <property type="protein sequence ID" value="PPR99377.1"/>
    <property type="molecule type" value="Genomic_DNA"/>
</dbReference>
<sequence length="278" mass="31251">MAHLPCPWQTSTTPYHHTVAPPATTHSLTVFSSLLLPLFKFLLMYIMSNPSGKNTAVPTSKRRKGAASSSSPTAKIRHPFLQFPLGPQEELFQILRARPLGLFFEIIELTCIELTLELCSTFHLQVVMTQFDDPGMVQFCLGGRRESTRVVNTHEAYFLWSMANGHVFDLAYFIALAISHQTEWHRKGVISIGPYVTHLAQYFGLLNMASQASSLTLIGQMSPQGISKFQISSSLRNLKIHWKRFSMTVMSCPTTTITFLLGTVVVEPNLYHHRSILL</sequence>
<accession>A0A2P5X7R1</accession>
<feature type="region of interest" description="Disordered" evidence="1">
    <location>
        <begin position="53"/>
        <end position="73"/>
    </location>
</feature>
<name>A0A2P5X7R1_GOSBA</name>
<evidence type="ECO:0000256" key="1">
    <source>
        <dbReference type="SAM" id="MobiDB-lite"/>
    </source>
</evidence>
<reference evidence="2 3" key="1">
    <citation type="submission" date="2015-01" db="EMBL/GenBank/DDBJ databases">
        <title>Genome of allotetraploid Gossypium barbadense reveals genomic plasticity and fiber elongation in cotton evolution.</title>
        <authorList>
            <person name="Chen X."/>
            <person name="Liu X."/>
            <person name="Zhao B."/>
            <person name="Zheng H."/>
            <person name="Hu Y."/>
            <person name="Lu G."/>
            <person name="Yang C."/>
            <person name="Chen J."/>
            <person name="Shan C."/>
            <person name="Zhang L."/>
            <person name="Zhou Y."/>
            <person name="Wang L."/>
            <person name="Guo W."/>
            <person name="Bai Y."/>
            <person name="Ruan J."/>
            <person name="Shangguan X."/>
            <person name="Mao Y."/>
            <person name="Jiang J."/>
            <person name="Zhu Y."/>
            <person name="Lei J."/>
            <person name="Kang H."/>
            <person name="Chen S."/>
            <person name="He X."/>
            <person name="Wang R."/>
            <person name="Wang Y."/>
            <person name="Chen J."/>
            <person name="Wang L."/>
            <person name="Yu S."/>
            <person name="Wang B."/>
            <person name="Wei J."/>
            <person name="Song S."/>
            <person name="Lu X."/>
            <person name="Gao Z."/>
            <person name="Gu W."/>
            <person name="Deng X."/>
            <person name="Ma D."/>
            <person name="Wang S."/>
            <person name="Liang W."/>
            <person name="Fang L."/>
            <person name="Cai C."/>
            <person name="Zhu X."/>
            <person name="Zhou B."/>
            <person name="Zhang Y."/>
            <person name="Chen Z."/>
            <person name="Xu S."/>
            <person name="Zhu R."/>
            <person name="Wang S."/>
            <person name="Zhang T."/>
            <person name="Zhao G."/>
        </authorList>
    </citation>
    <scope>NUCLEOTIDE SEQUENCE [LARGE SCALE GENOMIC DNA]</scope>
    <source>
        <strain evidence="3">cv. Xinhai21</strain>
        <tissue evidence="2">Leaf</tissue>
    </source>
</reference>
<gene>
    <name evidence="2" type="ORF">GOBAR_AA21289</name>
</gene>